<protein>
    <submittedName>
        <fullName evidence="1">Uncharacterized protein</fullName>
    </submittedName>
</protein>
<keyword evidence="2" id="KW-1185">Reference proteome</keyword>
<evidence type="ECO:0000313" key="2">
    <source>
        <dbReference type="Proteomes" id="UP000282125"/>
    </source>
</evidence>
<evidence type="ECO:0000313" key="1">
    <source>
        <dbReference type="EMBL" id="RRH71064.1"/>
    </source>
</evidence>
<dbReference type="EMBL" id="RRAZ01000033">
    <property type="protein sequence ID" value="RRH71064.1"/>
    <property type="molecule type" value="Genomic_DNA"/>
</dbReference>
<organism evidence="1 2">
    <name type="scientific">Falsigemmobacter faecalis</name>
    <dbReference type="NCBI Taxonomy" id="2488730"/>
    <lineage>
        <taxon>Bacteria</taxon>
        <taxon>Pseudomonadati</taxon>
        <taxon>Pseudomonadota</taxon>
        <taxon>Alphaproteobacteria</taxon>
        <taxon>Rhodobacterales</taxon>
        <taxon>Paracoccaceae</taxon>
        <taxon>Falsigemmobacter</taxon>
    </lineage>
</organism>
<dbReference type="AlphaFoldDB" id="A0A3P3DB68"/>
<accession>A0A3P3DB68</accession>
<proteinExistence type="predicted"/>
<sequence>MPKLEIGKTYYPPKRETIVTDSLVKGDGWQVEKTGGEFIFEFLAARHGGGVDRYSITSDEFEALKLGKLSCQDLLKKYDVA</sequence>
<comment type="caution">
    <text evidence="1">The sequence shown here is derived from an EMBL/GenBank/DDBJ whole genome shotgun (WGS) entry which is preliminary data.</text>
</comment>
<reference evidence="1 2" key="1">
    <citation type="submission" date="2018-11" db="EMBL/GenBank/DDBJ databases">
        <title>Gemmobacter sp. nov., YIM 102744-1 draft genome.</title>
        <authorList>
            <person name="Li G."/>
            <person name="Jiang Y."/>
        </authorList>
    </citation>
    <scope>NUCLEOTIDE SEQUENCE [LARGE SCALE GENOMIC DNA]</scope>
    <source>
        <strain evidence="1 2">YIM 102744-1</strain>
    </source>
</reference>
<gene>
    <name evidence="1" type="ORF">EG244_16840</name>
</gene>
<dbReference type="OrthoDB" id="7064697at2"/>
<name>A0A3P3DB68_9RHOB</name>
<dbReference type="Proteomes" id="UP000282125">
    <property type="component" value="Unassembled WGS sequence"/>
</dbReference>
<dbReference type="RefSeq" id="WP_124966343.1">
    <property type="nucleotide sequence ID" value="NZ_RRAZ01000033.1"/>
</dbReference>